<evidence type="ECO:0000313" key="1">
    <source>
        <dbReference type="EMBL" id="DAE32864.1"/>
    </source>
</evidence>
<reference evidence="1" key="1">
    <citation type="journal article" date="2021" name="Proc. Natl. Acad. Sci. U.S.A.">
        <title>A Catalog of Tens of Thousands of Viruses from Human Metagenomes Reveals Hidden Associations with Chronic Diseases.</title>
        <authorList>
            <person name="Tisza M.J."/>
            <person name="Buck C.B."/>
        </authorList>
    </citation>
    <scope>NUCLEOTIDE SEQUENCE</scope>
    <source>
        <strain evidence="1">CtBS918</strain>
    </source>
</reference>
<dbReference type="EMBL" id="BK059130">
    <property type="protein sequence ID" value="DAE32864.1"/>
    <property type="molecule type" value="Genomic_DNA"/>
</dbReference>
<sequence>MGILYHFTYESRLVLLSILLFSFFLLNMKSRFLGFVPSYQYT</sequence>
<protein>
    <submittedName>
        <fullName evidence="1">Uncharacterized protein</fullName>
    </submittedName>
</protein>
<proteinExistence type="predicted"/>
<accession>A0A8S5RND9</accession>
<name>A0A8S5RND9_9VIRU</name>
<organism evidence="1">
    <name type="scientific">virus sp. ctBS918</name>
    <dbReference type="NCBI Taxonomy" id="2825807"/>
    <lineage>
        <taxon>Viruses</taxon>
    </lineage>
</organism>